<evidence type="ECO:0000313" key="12">
    <source>
        <dbReference type="EMBL" id="ASJ70446.1"/>
    </source>
</evidence>
<evidence type="ECO:0000256" key="2">
    <source>
        <dbReference type="ARBA" id="ARBA00022475"/>
    </source>
</evidence>
<comment type="caution">
    <text evidence="9">Lacks conserved residue(s) required for the propagation of feature annotation.</text>
</comment>
<comment type="catalytic activity">
    <reaction evidence="9 10">
        <text>Release of signal peptides from bacterial membrane prolipoproteins. Hydrolyzes -Xaa-Yaa-Zaa-|-(S,diacylglyceryl)Cys-, in which Xaa is hydrophobic (preferably Leu), and Yaa (Ala or Ser) and Zaa (Gly or Ala) have small, neutral side chains.</text>
        <dbReference type="EC" id="3.4.23.36"/>
    </reaction>
</comment>
<keyword evidence="13" id="KW-1185">Reference proteome</keyword>
<organism evidence="12 13">
    <name type="scientific">Granulosicoccus antarcticus IMCC3135</name>
    <dbReference type="NCBI Taxonomy" id="1192854"/>
    <lineage>
        <taxon>Bacteria</taxon>
        <taxon>Pseudomonadati</taxon>
        <taxon>Pseudomonadota</taxon>
        <taxon>Gammaproteobacteria</taxon>
        <taxon>Chromatiales</taxon>
        <taxon>Granulosicoccaceae</taxon>
        <taxon>Granulosicoccus</taxon>
    </lineage>
</organism>
<dbReference type="GO" id="GO:0005886">
    <property type="term" value="C:plasma membrane"/>
    <property type="evidence" value="ECO:0007669"/>
    <property type="project" value="UniProtKB-SubCell"/>
</dbReference>
<sequence>MSHFLRFGLVAIIAVLDQITKIWADSTLAMYEQIPVTGFFNITKAYNYGAAFSFLDNEGGWQRWFFTIVSLVVSIVLCVWLYRMQRAERWLSLAISLILGGAIGNLIDRAWHGYVVDFIQVYWQTSYFPSFNIADAAISCGTVLLLGLTLFQKDGPATESADTDKPAS</sequence>
<evidence type="ECO:0000256" key="9">
    <source>
        <dbReference type="HAMAP-Rule" id="MF_00161"/>
    </source>
</evidence>
<dbReference type="GO" id="GO:0004190">
    <property type="term" value="F:aspartic-type endopeptidase activity"/>
    <property type="evidence" value="ECO:0007669"/>
    <property type="project" value="UniProtKB-UniRule"/>
</dbReference>
<dbReference type="EMBL" id="CP018632">
    <property type="protein sequence ID" value="ASJ70446.1"/>
    <property type="molecule type" value="Genomic_DNA"/>
</dbReference>
<evidence type="ECO:0000256" key="10">
    <source>
        <dbReference type="RuleBase" id="RU000594"/>
    </source>
</evidence>
<comment type="subcellular location">
    <subcellularLocation>
        <location evidence="9">Cell membrane</location>
        <topology evidence="9">Multi-pass membrane protein</topology>
    </subcellularLocation>
</comment>
<evidence type="ECO:0000256" key="7">
    <source>
        <dbReference type="ARBA" id="ARBA00022989"/>
    </source>
</evidence>
<feature type="transmembrane region" description="Helical" evidence="9">
    <location>
        <begin position="64"/>
        <end position="83"/>
    </location>
</feature>
<evidence type="ECO:0000256" key="4">
    <source>
        <dbReference type="ARBA" id="ARBA00022692"/>
    </source>
</evidence>
<dbReference type="PANTHER" id="PTHR33695:SF1">
    <property type="entry name" value="LIPOPROTEIN SIGNAL PEPTIDASE"/>
    <property type="match status" value="1"/>
</dbReference>
<feature type="transmembrane region" description="Helical" evidence="9">
    <location>
        <begin position="90"/>
        <end position="107"/>
    </location>
</feature>
<evidence type="ECO:0000256" key="11">
    <source>
        <dbReference type="RuleBase" id="RU004181"/>
    </source>
</evidence>
<dbReference type="PROSITE" id="PS00855">
    <property type="entry name" value="SPASE_II"/>
    <property type="match status" value="1"/>
</dbReference>
<dbReference type="KEGG" id="gai:IMCC3135_01635"/>
<comment type="similarity">
    <text evidence="1 9 11">Belongs to the peptidase A8 family.</text>
</comment>
<gene>
    <name evidence="9 12" type="primary">lspA</name>
    <name evidence="12" type="ORF">IMCC3135_01635</name>
</gene>
<dbReference type="HAMAP" id="MF_00161">
    <property type="entry name" value="LspA"/>
    <property type="match status" value="1"/>
</dbReference>
<keyword evidence="8 9" id="KW-0472">Membrane</keyword>
<dbReference type="GO" id="GO:0006508">
    <property type="term" value="P:proteolysis"/>
    <property type="evidence" value="ECO:0007669"/>
    <property type="project" value="UniProtKB-KW"/>
</dbReference>
<dbReference type="Pfam" id="PF01252">
    <property type="entry name" value="Peptidase_A8"/>
    <property type="match status" value="1"/>
</dbReference>
<dbReference type="AlphaFoldDB" id="A0A2Z2NGN5"/>
<dbReference type="RefSeq" id="WP_088915992.1">
    <property type="nucleotide sequence ID" value="NZ_CP018632.1"/>
</dbReference>
<name>A0A2Z2NGN5_9GAMM</name>
<evidence type="ECO:0000256" key="5">
    <source>
        <dbReference type="ARBA" id="ARBA00022750"/>
    </source>
</evidence>
<feature type="active site" evidence="9">
    <location>
        <position position="135"/>
    </location>
</feature>
<keyword evidence="2 9" id="KW-1003">Cell membrane</keyword>
<dbReference type="PRINTS" id="PR00781">
    <property type="entry name" value="LIPOSIGPTASE"/>
</dbReference>
<feature type="active site" evidence="9">
    <location>
        <position position="117"/>
    </location>
</feature>
<keyword evidence="7 9" id="KW-1133">Transmembrane helix</keyword>
<reference evidence="12 13" key="1">
    <citation type="submission" date="2016-12" db="EMBL/GenBank/DDBJ databases">
        <authorList>
            <person name="Song W.-J."/>
            <person name="Kurnit D.M."/>
        </authorList>
    </citation>
    <scope>NUCLEOTIDE SEQUENCE [LARGE SCALE GENOMIC DNA]</scope>
    <source>
        <strain evidence="12 13">IMCC3135</strain>
    </source>
</reference>
<protein>
    <recommendedName>
        <fullName evidence="9">Lipoprotein signal peptidase</fullName>
        <ecNumber evidence="9">3.4.23.36</ecNumber>
    </recommendedName>
    <alternativeName>
        <fullName evidence="9">Prolipoprotein signal peptidase</fullName>
    </alternativeName>
    <alternativeName>
        <fullName evidence="9">Signal peptidase II</fullName>
        <shortName evidence="9">SPase II</shortName>
    </alternativeName>
</protein>
<keyword evidence="6 9" id="KW-0378">Hydrolase</keyword>
<evidence type="ECO:0000313" key="13">
    <source>
        <dbReference type="Proteomes" id="UP000250079"/>
    </source>
</evidence>
<dbReference type="InterPro" id="IPR001872">
    <property type="entry name" value="Peptidase_A8"/>
</dbReference>
<keyword evidence="3 9" id="KW-0645">Protease</keyword>
<evidence type="ECO:0000256" key="3">
    <source>
        <dbReference type="ARBA" id="ARBA00022670"/>
    </source>
</evidence>
<evidence type="ECO:0000256" key="1">
    <source>
        <dbReference type="ARBA" id="ARBA00006139"/>
    </source>
</evidence>
<evidence type="ECO:0000256" key="6">
    <source>
        <dbReference type="ARBA" id="ARBA00022801"/>
    </source>
</evidence>
<feature type="transmembrane region" description="Helical" evidence="9">
    <location>
        <begin position="127"/>
        <end position="151"/>
    </location>
</feature>
<dbReference type="UniPathway" id="UPA00665"/>
<dbReference type="PANTHER" id="PTHR33695">
    <property type="entry name" value="LIPOPROTEIN SIGNAL PEPTIDASE"/>
    <property type="match status" value="1"/>
</dbReference>
<keyword evidence="5 9" id="KW-0064">Aspartyl protease</keyword>
<dbReference type="NCBIfam" id="TIGR00077">
    <property type="entry name" value="lspA"/>
    <property type="match status" value="1"/>
</dbReference>
<accession>A0A2Z2NGN5</accession>
<proteinExistence type="inferred from homology"/>
<dbReference type="OrthoDB" id="9810259at2"/>
<keyword evidence="4 9" id="KW-0812">Transmembrane</keyword>
<dbReference type="Proteomes" id="UP000250079">
    <property type="component" value="Chromosome"/>
</dbReference>
<evidence type="ECO:0000256" key="8">
    <source>
        <dbReference type="ARBA" id="ARBA00023136"/>
    </source>
</evidence>
<keyword evidence="12" id="KW-0449">Lipoprotein</keyword>
<dbReference type="EC" id="3.4.23.36" evidence="9"/>
<comment type="pathway">
    <text evidence="9">Protein modification; lipoprotein biosynthesis (signal peptide cleavage).</text>
</comment>
<comment type="function">
    <text evidence="9 10">This protein specifically catalyzes the removal of signal peptides from prolipoproteins.</text>
</comment>